<organism evidence="1 3">
    <name type="scientific">Peronospora effusa</name>
    <dbReference type="NCBI Taxonomy" id="542832"/>
    <lineage>
        <taxon>Eukaryota</taxon>
        <taxon>Sar</taxon>
        <taxon>Stramenopiles</taxon>
        <taxon>Oomycota</taxon>
        <taxon>Peronosporomycetes</taxon>
        <taxon>Peronosporales</taxon>
        <taxon>Peronosporaceae</taxon>
        <taxon>Peronospora</taxon>
    </lineage>
</organism>
<comment type="caution">
    <text evidence="1">The sequence shown here is derived from an EMBL/GenBank/DDBJ whole genome shotgun (WGS) entry which is preliminary data.</text>
</comment>
<sequence length="88" mass="9919">MRLPSDCVHEEVERRCRGLQTGNSRASFHEGGGAGSYSNEKLRRYSRDLTSHMSEFAPYSRKKSAYQKQLSLTSTGTTSNLRAFLDTI</sequence>
<evidence type="ECO:0000313" key="2">
    <source>
        <dbReference type="EMBL" id="RQM13527.1"/>
    </source>
</evidence>
<dbReference type="Proteomes" id="UP000282087">
    <property type="component" value="Unassembled WGS sequence"/>
</dbReference>
<gene>
    <name evidence="2" type="ORF">DD237_006575</name>
    <name evidence="1" type="ORF">DD238_006146</name>
</gene>
<dbReference type="AlphaFoldDB" id="A0A3M6VE49"/>
<name>A0A3M6VE49_9STRA</name>
<dbReference type="Proteomes" id="UP000286097">
    <property type="component" value="Unassembled WGS sequence"/>
</dbReference>
<dbReference type="EMBL" id="QKXF01000252">
    <property type="protein sequence ID" value="RQM13527.1"/>
    <property type="molecule type" value="Genomic_DNA"/>
</dbReference>
<protein>
    <submittedName>
        <fullName evidence="1">Uncharacterized protein</fullName>
    </submittedName>
</protein>
<evidence type="ECO:0000313" key="1">
    <source>
        <dbReference type="EMBL" id="RMX64483.1"/>
    </source>
</evidence>
<proteinExistence type="predicted"/>
<dbReference type="VEuPathDB" id="FungiDB:DD237_006575"/>
<evidence type="ECO:0000313" key="4">
    <source>
        <dbReference type="Proteomes" id="UP000286097"/>
    </source>
</evidence>
<reference evidence="3 4" key="1">
    <citation type="submission" date="2018-06" db="EMBL/GenBank/DDBJ databases">
        <title>Comparative genomics of downy mildews reveals potential adaptations to biotrophy.</title>
        <authorList>
            <person name="Fletcher K."/>
            <person name="Klosterman S.J."/>
            <person name="Derevnina L."/>
            <person name="Martin F."/>
            <person name="Koike S."/>
            <person name="Reyes Chin-Wo S."/>
            <person name="Mou B."/>
            <person name="Michelmore R."/>
        </authorList>
    </citation>
    <scope>NUCLEOTIDE SEQUENCE [LARGE SCALE GENOMIC DNA]</scope>
    <source>
        <strain evidence="2 4">R13</strain>
        <strain evidence="1 3">R14</strain>
    </source>
</reference>
<evidence type="ECO:0000313" key="3">
    <source>
        <dbReference type="Proteomes" id="UP000282087"/>
    </source>
</evidence>
<accession>A0A3M6VE49</accession>
<keyword evidence="3" id="KW-1185">Reference proteome</keyword>
<dbReference type="EMBL" id="QLLG01000308">
    <property type="protein sequence ID" value="RMX64483.1"/>
    <property type="molecule type" value="Genomic_DNA"/>
</dbReference>